<dbReference type="Gene3D" id="3.10.180.10">
    <property type="entry name" value="2,3-Dihydroxybiphenyl 1,2-Dioxygenase, domain 1"/>
    <property type="match status" value="1"/>
</dbReference>
<dbReference type="Proteomes" id="UP001646141">
    <property type="component" value="Unassembled WGS sequence"/>
</dbReference>
<dbReference type="SUPFAM" id="SSF54593">
    <property type="entry name" value="Glyoxalase/Bleomycin resistance protein/Dihydroxybiphenyl dioxygenase"/>
    <property type="match status" value="2"/>
</dbReference>
<dbReference type="EMBL" id="QYAD01000001">
    <property type="protein sequence ID" value="MBL3689301.1"/>
    <property type="molecule type" value="Genomic_DNA"/>
</dbReference>
<evidence type="ECO:0000313" key="3">
    <source>
        <dbReference type="Proteomes" id="UP001646141"/>
    </source>
</evidence>
<protein>
    <submittedName>
        <fullName evidence="2">VOC family protein</fullName>
    </submittedName>
</protein>
<dbReference type="CDD" id="cd06588">
    <property type="entry name" value="PhnB_like"/>
    <property type="match status" value="2"/>
</dbReference>
<feature type="domain" description="PhnB-like" evidence="1">
    <location>
        <begin position="157"/>
        <end position="277"/>
    </location>
</feature>
<comment type="caution">
    <text evidence="2">The sequence shown here is derived from an EMBL/GenBank/DDBJ whole genome shotgun (WGS) entry which is preliminary data.</text>
</comment>
<reference evidence="2 3" key="1">
    <citation type="submission" date="2018-09" db="EMBL/GenBank/DDBJ databases">
        <title>Comparative genomics of Leucobacter spp.</title>
        <authorList>
            <person name="Reis A.C."/>
            <person name="Kolvenbach B.A."/>
            <person name="Corvini P.F.X."/>
            <person name="Nunes O.C."/>
        </authorList>
    </citation>
    <scope>NUCLEOTIDE SEQUENCE [LARGE SCALE GENOMIC DNA]</scope>
    <source>
        <strain evidence="2 3">L-1</strain>
    </source>
</reference>
<dbReference type="Gene3D" id="3.30.720.100">
    <property type="match status" value="1"/>
</dbReference>
<proteinExistence type="predicted"/>
<dbReference type="InterPro" id="IPR028973">
    <property type="entry name" value="PhnB-like"/>
</dbReference>
<sequence length="305" mass="33397">MSDHTTQRVVPNIWCNGTAAEAGAFYAGALPDTNYTVESRYPTEGLLPFQEPLAGEPLTVAVTVGDYRLVLVNAGPEFRPNLALSLMLNFDPARMSGGAIEAREQLDAAWERLSDGGEVRMPLGEYPFSARYGWVEDRYGVNWQLMLTDPDGDPRPAVVPCLMFGGPVQNRADEAIEFYSEVFPDAGPGQRVPYGEPTGPASAEALMFGEFRIGDQWFAAMDSGATQTETFGCGLSLEVQCADQAEIDRLWDALSAVPEAEQCGWLADRFGVSWQIVPENMGELMAHPGAFERMLEMKKLIIAEL</sequence>
<organism evidence="2 3">
    <name type="scientific">Leucobacter chromiireducens subsp. chromiireducens</name>
    <dbReference type="NCBI Taxonomy" id="660067"/>
    <lineage>
        <taxon>Bacteria</taxon>
        <taxon>Bacillati</taxon>
        <taxon>Actinomycetota</taxon>
        <taxon>Actinomycetes</taxon>
        <taxon>Micrococcales</taxon>
        <taxon>Microbacteriaceae</taxon>
        <taxon>Leucobacter</taxon>
    </lineage>
</organism>
<dbReference type="InterPro" id="IPR029068">
    <property type="entry name" value="Glyas_Bleomycin-R_OHBP_Dase"/>
</dbReference>
<name>A0ABS1SQZ2_9MICO</name>
<dbReference type="Gene3D" id="3.30.720.110">
    <property type="match status" value="1"/>
</dbReference>
<feature type="domain" description="PhnB-like" evidence="1">
    <location>
        <begin position="8"/>
        <end position="145"/>
    </location>
</feature>
<dbReference type="PANTHER" id="PTHR33990">
    <property type="entry name" value="PROTEIN YJDN-RELATED"/>
    <property type="match status" value="1"/>
</dbReference>
<evidence type="ECO:0000313" key="2">
    <source>
        <dbReference type="EMBL" id="MBL3689301.1"/>
    </source>
</evidence>
<evidence type="ECO:0000259" key="1">
    <source>
        <dbReference type="Pfam" id="PF06983"/>
    </source>
</evidence>
<dbReference type="Pfam" id="PF06983">
    <property type="entry name" value="3-dmu-9_3-mt"/>
    <property type="match status" value="2"/>
</dbReference>
<gene>
    <name evidence="2" type="ORF">D3226_04915</name>
</gene>
<accession>A0ABS1SQZ2</accession>
<dbReference type="RefSeq" id="WP_202381242.1">
    <property type="nucleotide sequence ID" value="NZ_BAAAMA010000004.1"/>
</dbReference>
<keyword evidence="3" id="KW-1185">Reference proteome</keyword>